<evidence type="ECO:0000313" key="2">
    <source>
        <dbReference type="Proteomes" id="UP000012313"/>
    </source>
</evidence>
<dbReference type="AlphaFoldDB" id="N1WDI5"/>
<dbReference type="STRING" id="1218598.LEP1GSC060_0645"/>
<proteinExistence type="predicted"/>
<dbReference type="Proteomes" id="UP000012313">
    <property type="component" value="Unassembled WGS sequence"/>
</dbReference>
<comment type="caution">
    <text evidence="1">The sequence shown here is derived from an EMBL/GenBank/DDBJ whole genome shotgun (WGS) entry which is preliminary data.</text>
</comment>
<evidence type="ECO:0000313" key="1">
    <source>
        <dbReference type="EMBL" id="EMY78331.1"/>
    </source>
</evidence>
<keyword evidence="2" id="KW-1185">Reference proteome</keyword>
<reference evidence="1" key="1">
    <citation type="submission" date="2013-03" db="EMBL/GenBank/DDBJ databases">
        <authorList>
            <person name="Harkins D.M."/>
            <person name="Durkin A.S."/>
            <person name="Brinkac L.M."/>
            <person name="Haft D.H."/>
            <person name="Selengut J.D."/>
            <person name="Sanka R."/>
            <person name="DePew J."/>
            <person name="Purushe J."/>
            <person name="Hartskeerl R.A."/>
            <person name="Ahmed A."/>
            <person name="van der Linden H."/>
            <person name="Goris M.G.A."/>
            <person name="Vinetz J.M."/>
            <person name="Sutton G.G."/>
            <person name="Nierman W.C."/>
            <person name="Fouts D.E."/>
        </authorList>
    </citation>
    <scope>NUCLEOTIDE SEQUENCE [LARGE SCALE GENOMIC DNA]</scope>
    <source>
        <strain evidence="1">ICFT</strain>
    </source>
</reference>
<accession>N1WDI5</accession>
<dbReference type="EMBL" id="AOHC02000023">
    <property type="protein sequence ID" value="EMY78331.1"/>
    <property type="molecule type" value="Genomic_DNA"/>
</dbReference>
<name>N1WDI5_9LEPT</name>
<sequence>MDLIYDPESPTQDFIRIFLNTDRGHTCSMNEEEWSWIFNVRYDPQLL</sequence>
<gene>
    <name evidence="1" type="ORF">LEP1GSC060_0645</name>
</gene>
<protein>
    <submittedName>
        <fullName evidence="1">Uncharacterized protein</fullName>
    </submittedName>
</protein>
<organism evidence="1 2">
    <name type="scientific">Leptospira weilii serovar Ranarum str. ICFT</name>
    <dbReference type="NCBI Taxonomy" id="1218598"/>
    <lineage>
        <taxon>Bacteria</taxon>
        <taxon>Pseudomonadati</taxon>
        <taxon>Spirochaetota</taxon>
        <taxon>Spirochaetia</taxon>
        <taxon>Leptospirales</taxon>
        <taxon>Leptospiraceae</taxon>
        <taxon>Leptospira</taxon>
    </lineage>
</organism>